<protein>
    <recommendedName>
        <fullName evidence="5">Secreted peptide</fullName>
    </recommendedName>
</protein>
<evidence type="ECO:0000256" key="1">
    <source>
        <dbReference type="SAM" id="Phobius"/>
    </source>
</evidence>
<accession>A0A843TY17</accession>
<organism evidence="3 4">
    <name type="scientific">Colocasia esculenta</name>
    <name type="common">Wild taro</name>
    <name type="synonym">Arum esculentum</name>
    <dbReference type="NCBI Taxonomy" id="4460"/>
    <lineage>
        <taxon>Eukaryota</taxon>
        <taxon>Viridiplantae</taxon>
        <taxon>Streptophyta</taxon>
        <taxon>Embryophyta</taxon>
        <taxon>Tracheophyta</taxon>
        <taxon>Spermatophyta</taxon>
        <taxon>Magnoliopsida</taxon>
        <taxon>Liliopsida</taxon>
        <taxon>Araceae</taxon>
        <taxon>Aroideae</taxon>
        <taxon>Colocasieae</taxon>
        <taxon>Colocasia</taxon>
    </lineage>
</organism>
<keyword evidence="4" id="KW-1185">Reference proteome</keyword>
<feature type="signal peptide" evidence="2">
    <location>
        <begin position="1"/>
        <end position="22"/>
    </location>
</feature>
<feature type="chain" id="PRO_5032459071" description="Secreted peptide" evidence="2">
    <location>
        <begin position="23"/>
        <end position="72"/>
    </location>
</feature>
<keyword evidence="1" id="KW-1133">Transmembrane helix</keyword>
<reference evidence="3" key="1">
    <citation type="submission" date="2017-07" db="EMBL/GenBank/DDBJ databases">
        <title>Taro Niue Genome Assembly and Annotation.</title>
        <authorList>
            <person name="Atibalentja N."/>
            <person name="Keating K."/>
            <person name="Fields C.J."/>
        </authorList>
    </citation>
    <scope>NUCLEOTIDE SEQUENCE</scope>
    <source>
        <strain evidence="3">Niue_2</strain>
        <tissue evidence="3">Leaf</tissue>
    </source>
</reference>
<evidence type="ECO:0000256" key="2">
    <source>
        <dbReference type="SAM" id="SignalP"/>
    </source>
</evidence>
<evidence type="ECO:0000313" key="3">
    <source>
        <dbReference type="EMBL" id="MQL75026.1"/>
    </source>
</evidence>
<evidence type="ECO:0000313" key="4">
    <source>
        <dbReference type="Proteomes" id="UP000652761"/>
    </source>
</evidence>
<evidence type="ECO:0008006" key="5">
    <source>
        <dbReference type="Google" id="ProtNLM"/>
    </source>
</evidence>
<dbReference type="Proteomes" id="UP000652761">
    <property type="component" value="Unassembled WGS sequence"/>
</dbReference>
<keyword evidence="1" id="KW-0812">Transmembrane</keyword>
<proteinExistence type="predicted"/>
<keyword evidence="2" id="KW-0732">Signal</keyword>
<dbReference type="EMBL" id="NMUH01000232">
    <property type="protein sequence ID" value="MQL75026.1"/>
    <property type="molecule type" value="Genomic_DNA"/>
</dbReference>
<gene>
    <name evidence="3" type="ORF">Taro_007400</name>
</gene>
<dbReference type="AlphaFoldDB" id="A0A843TY17"/>
<feature type="transmembrane region" description="Helical" evidence="1">
    <location>
        <begin position="46"/>
        <end position="66"/>
    </location>
</feature>
<name>A0A843TY17_COLES</name>
<keyword evidence="1" id="KW-0472">Membrane</keyword>
<comment type="caution">
    <text evidence="3">The sequence shown here is derived from an EMBL/GenBank/DDBJ whole genome shotgun (WGS) entry which is preliminary data.</text>
</comment>
<sequence>MPTSITWLMALVPSLTMGLCSCNGLRSGSSNCILSFNAVVASLLTVNFPFLFGDALIISMPLFALLRGHHFC</sequence>